<feature type="chain" id="PRO_5003327444" evidence="1">
    <location>
        <begin position="24"/>
        <end position="102"/>
    </location>
</feature>
<feature type="signal peptide" evidence="1">
    <location>
        <begin position="1"/>
        <end position="23"/>
    </location>
</feature>
<name>F5GTX5_SIMGU</name>
<keyword evidence="1" id="KW-0732">Signal</keyword>
<dbReference type="AlphaFoldDB" id="F5GTX5"/>
<reference evidence="2" key="1">
    <citation type="journal article" date="2011" name="BMC Genomics">
        <title>An insight into the sialome of Simulium guianense (DIPTERA:SIMulIIDAE), the main vector of River Blindness Disease in Brazil.</title>
        <authorList>
            <person name="Chagas A.C."/>
            <person name="Calvo E."/>
            <person name="Pimenta P.F."/>
            <person name="Ribeiro J.M."/>
        </authorList>
    </citation>
    <scope>NUCLEOTIDE SEQUENCE</scope>
    <source>
        <tissue evidence="2">Salivary gland</tissue>
    </source>
</reference>
<protein>
    <submittedName>
        <fullName evidence="2">Hypothetical secreted simulium-specific peptide</fullName>
    </submittedName>
</protein>
<accession>F5GTX5</accession>
<sequence length="102" mass="11183">MRPVLVFAFLCILILIFPENGSANIITSSLAKAIKNASKKASSNGLKKSVVGNYIKRVMKKIRGSFSKAIKASPFQIPNKVAQKSFPKEYVVGRFRVSPAKL</sequence>
<evidence type="ECO:0000256" key="1">
    <source>
        <dbReference type="SAM" id="SignalP"/>
    </source>
</evidence>
<dbReference type="EMBL" id="JI626288">
    <property type="protein sequence ID" value="AEB96523.1"/>
    <property type="molecule type" value="mRNA"/>
</dbReference>
<organism evidence="2">
    <name type="scientific">Simulium guianense</name>
    <name type="common">Black fly</name>
    <dbReference type="NCBI Taxonomy" id="445764"/>
    <lineage>
        <taxon>Eukaryota</taxon>
        <taxon>Metazoa</taxon>
        <taxon>Ecdysozoa</taxon>
        <taxon>Arthropoda</taxon>
        <taxon>Hexapoda</taxon>
        <taxon>Insecta</taxon>
        <taxon>Pterygota</taxon>
        <taxon>Neoptera</taxon>
        <taxon>Endopterygota</taxon>
        <taxon>Diptera</taxon>
        <taxon>Nematocera</taxon>
        <taxon>Chironomoidea</taxon>
        <taxon>Simuliidae</taxon>
        <taxon>Simulium</taxon>
    </lineage>
</organism>
<proteinExistence type="evidence at transcript level"/>
<evidence type="ECO:0000313" key="2">
    <source>
        <dbReference type="EMBL" id="AEB96523.1"/>
    </source>
</evidence>